<keyword evidence="3" id="KW-1185">Reference proteome</keyword>
<feature type="compositionally biased region" description="Polar residues" evidence="1">
    <location>
        <begin position="325"/>
        <end position="339"/>
    </location>
</feature>
<gene>
    <name evidence="2" type="ORF">PEVE_00038129</name>
</gene>
<feature type="region of interest" description="Disordered" evidence="1">
    <location>
        <begin position="459"/>
        <end position="490"/>
    </location>
</feature>
<sequence length="603" mass="67278">MTAERQVTSKTFGTKEQKARIISCERLPEKRFMENSASSQIFPQEQRFEIYRGECFNGGFPQTGQRGNTSNGRHPGTIEEEDILIRNSLWGDCDFGPPIANPVTIRENGAGRRSGKDFRSDSHSSQKLSLRQDICYDTPTDESRRIGASSLISVAPPLPKIGPKQKSFSKYDLTTADDMNILQHDIPKPDGQLKRYNDGLIPHTKQNNFFRENRDHRDLALATDMTDNFDSVPTSMTSGHSAIPRPKKKDSTRKPNFTDNIMLSRDIDQILDEEVGGFGSTEMIAPRNGAGGRRKKAVVKNPTGVQERQLAKDIEYIQIKEQFTENTSSGTTSRPQNVNAMRKPESDDEIKAVITCMDTIIEEDLGNFVSNALERASNLLVLPRKLSRKGVSDKNICSKETVCVVSNRANEYIFTTGTPARPLTRPPTDEQDHLDDIMLAKAIEGILEIPVINSTSLPSKQKTKTTFSDDSMHIEKKSKQRVTEARKKDAAVDGTRPTVCKMPEDCTIEELVAEVFPDLLPEVLPSKVTAVSDVNLPDINRGSTCSVTNGDDLRPMAASPSKVRFGQLNKGNSTRAEKWTTGIFYSDVELRLMGQIERNYNTR</sequence>
<evidence type="ECO:0000256" key="1">
    <source>
        <dbReference type="SAM" id="MobiDB-lite"/>
    </source>
</evidence>
<feature type="compositionally biased region" description="Polar residues" evidence="1">
    <location>
        <begin position="230"/>
        <end position="240"/>
    </location>
</feature>
<feature type="region of interest" description="Disordered" evidence="1">
    <location>
        <begin position="325"/>
        <end position="345"/>
    </location>
</feature>
<evidence type="ECO:0000313" key="2">
    <source>
        <dbReference type="EMBL" id="CAH3017499.1"/>
    </source>
</evidence>
<feature type="compositionally biased region" description="Basic and acidic residues" evidence="1">
    <location>
        <begin position="470"/>
        <end position="490"/>
    </location>
</feature>
<proteinExistence type="predicted"/>
<feature type="compositionally biased region" description="Polar residues" evidence="1">
    <location>
        <begin position="459"/>
        <end position="469"/>
    </location>
</feature>
<reference evidence="2 3" key="1">
    <citation type="submission" date="2022-05" db="EMBL/GenBank/DDBJ databases">
        <authorList>
            <consortium name="Genoscope - CEA"/>
            <person name="William W."/>
        </authorList>
    </citation>
    <scope>NUCLEOTIDE SEQUENCE [LARGE SCALE GENOMIC DNA]</scope>
</reference>
<evidence type="ECO:0000313" key="3">
    <source>
        <dbReference type="Proteomes" id="UP001159427"/>
    </source>
</evidence>
<feature type="region of interest" description="Disordered" evidence="1">
    <location>
        <begin position="105"/>
        <end position="126"/>
    </location>
</feature>
<feature type="region of interest" description="Disordered" evidence="1">
    <location>
        <begin position="230"/>
        <end position="258"/>
    </location>
</feature>
<comment type="caution">
    <text evidence="2">The sequence shown here is derived from an EMBL/GenBank/DDBJ whole genome shotgun (WGS) entry which is preliminary data.</text>
</comment>
<feature type="compositionally biased region" description="Basic and acidic residues" evidence="1">
    <location>
        <begin position="114"/>
        <end position="124"/>
    </location>
</feature>
<name>A0ABN8LMC7_9CNID</name>
<dbReference type="Proteomes" id="UP001159427">
    <property type="component" value="Unassembled WGS sequence"/>
</dbReference>
<organism evidence="2 3">
    <name type="scientific">Porites evermanni</name>
    <dbReference type="NCBI Taxonomy" id="104178"/>
    <lineage>
        <taxon>Eukaryota</taxon>
        <taxon>Metazoa</taxon>
        <taxon>Cnidaria</taxon>
        <taxon>Anthozoa</taxon>
        <taxon>Hexacorallia</taxon>
        <taxon>Scleractinia</taxon>
        <taxon>Fungiina</taxon>
        <taxon>Poritidae</taxon>
        <taxon>Porites</taxon>
    </lineage>
</organism>
<protein>
    <submittedName>
        <fullName evidence="2">Uncharacterized protein</fullName>
    </submittedName>
</protein>
<dbReference type="EMBL" id="CALNXI010000064">
    <property type="protein sequence ID" value="CAH3017499.1"/>
    <property type="molecule type" value="Genomic_DNA"/>
</dbReference>
<accession>A0ABN8LMC7</accession>